<evidence type="ECO:0000313" key="5">
    <source>
        <dbReference type="Proteomes" id="UP000006892"/>
    </source>
</evidence>
<organism evidence="4">
    <name type="scientific">Rhodococcus hoagii (strain 103S)</name>
    <name type="common">Rhodococcus equi</name>
    <dbReference type="NCBI Taxonomy" id="685727"/>
    <lineage>
        <taxon>Bacteria</taxon>
        <taxon>Bacillati</taxon>
        <taxon>Actinomycetota</taxon>
        <taxon>Actinomycetes</taxon>
        <taxon>Mycobacteriales</taxon>
        <taxon>Nocardiaceae</taxon>
        <taxon>Prescottella</taxon>
    </lineage>
</organism>
<dbReference type="InterPro" id="IPR027273">
    <property type="entry name" value="Neocarzinostatin-like"/>
</dbReference>
<name>A0A3S5Y602_RHOH1</name>
<dbReference type="PROSITE" id="PS00430">
    <property type="entry name" value="TONB_DEPENDENT_REC_1"/>
    <property type="match status" value="1"/>
</dbReference>
<dbReference type="SUPFAM" id="SSF49319">
    <property type="entry name" value="Actinoxanthin-like"/>
    <property type="match status" value="3"/>
</dbReference>
<keyword evidence="2" id="KW-1133">Transmembrane helix</keyword>
<feature type="region of interest" description="Disordered" evidence="1">
    <location>
        <begin position="36"/>
        <end position="56"/>
    </location>
</feature>
<feature type="transmembrane region" description="Helical" evidence="2">
    <location>
        <begin position="424"/>
        <end position="442"/>
    </location>
</feature>
<evidence type="ECO:0000313" key="4">
    <source>
        <dbReference type="EMBL" id="CBH47947.1"/>
    </source>
</evidence>
<keyword evidence="3" id="KW-0732">Signal</keyword>
<protein>
    <submittedName>
        <fullName evidence="4">Integral membrane protein</fullName>
    </submittedName>
</protein>
<dbReference type="InterPro" id="IPR010916">
    <property type="entry name" value="TonB_box_CS"/>
</dbReference>
<accession>A0A3S5Y602</accession>
<evidence type="ECO:0000256" key="1">
    <source>
        <dbReference type="SAM" id="MobiDB-lite"/>
    </source>
</evidence>
<dbReference type="EMBL" id="FN563149">
    <property type="protein sequence ID" value="CBH47947.1"/>
    <property type="molecule type" value="Genomic_DNA"/>
</dbReference>
<dbReference type="PROSITE" id="PS51257">
    <property type="entry name" value="PROKAR_LIPOPROTEIN"/>
    <property type="match status" value="1"/>
</dbReference>
<gene>
    <name evidence="4" type="ordered locus">REQ_18810</name>
</gene>
<dbReference type="RefSeq" id="WP_013415723.1">
    <property type="nucleotide sequence ID" value="NC_014659.1"/>
</dbReference>
<dbReference type="Gene3D" id="2.60.40.230">
    <property type="entry name" value="Neocarzinostatin-like"/>
    <property type="match status" value="3"/>
</dbReference>
<evidence type="ECO:0000256" key="3">
    <source>
        <dbReference type="SAM" id="SignalP"/>
    </source>
</evidence>
<keyword evidence="2" id="KW-0472">Membrane</keyword>
<proteinExistence type="predicted"/>
<dbReference type="Proteomes" id="UP001154400">
    <property type="component" value="Chromosome"/>
</dbReference>
<feature type="chain" id="PRO_5018664221" evidence="3">
    <location>
        <begin position="28"/>
        <end position="446"/>
    </location>
</feature>
<evidence type="ECO:0000256" key="2">
    <source>
        <dbReference type="SAM" id="Phobius"/>
    </source>
</evidence>
<keyword evidence="2" id="KW-0812">Transmembrane</keyword>
<feature type="signal peptide" evidence="3">
    <location>
        <begin position="1"/>
        <end position="27"/>
    </location>
</feature>
<reference evidence="4" key="1">
    <citation type="journal article" date="2010" name="PLoS Genet.">
        <title>The genome of a pathogenic rhodococcus: cooptive virulence underpinned by key gene acquisitions.</title>
        <authorList>
            <person name="Letek M."/>
            <person name="Gonzalez P."/>
            <person name="Macarthur I."/>
            <person name="Rodriguez H."/>
            <person name="Freeman T.C."/>
            <person name="Valero-Rello A."/>
            <person name="Blanco M."/>
            <person name="Buckley T."/>
            <person name="Cherevach I."/>
            <person name="Fahey R."/>
            <person name="Hapeshi A."/>
            <person name="Holdstock J."/>
            <person name="Leadon D."/>
            <person name="Navas J."/>
            <person name="Ocampo A."/>
            <person name="Quail M.A."/>
            <person name="Sanders M."/>
            <person name="Scortti M.M."/>
            <person name="Prescott J.F."/>
            <person name="Fogarty U."/>
            <person name="Meijer W.G."/>
            <person name="Parkhill J."/>
            <person name="Bentley S.D."/>
            <person name="Vazquez-Boland J.A."/>
        </authorList>
    </citation>
    <scope>NUCLEOTIDE SEQUENCE [LARGE SCALE GENOMIC DNA]</scope>
    <source>
        <strain evidence="4 5">103S</strain>
    </source>
</reference>
<dbReference type="AlphaFoldDB" id="A0A3S5Y602"/>
<sequence>MRALTKSAVLAVAATVACTLPMGVAAAQTSPFGSLGSLGSSDPGPETPAPQVTVSKSADISAAGETITVTGSGFSGAGDGIYVGLVQDDKFSVTDAAAWMTTKWLRSTDIVGGSWSAAIDVEAVKAGSDCLVNACSIYTIAAHGSSDRSQDTRTPITFAQPIVPAGPAVTVSKSTGLTNDEEITVTGTGFGRGGQGIYVALAQVDRYSNTDSSVFHSTKWIKPAQIVDGGFTTTLKATAIKGDANCYENACAIFTLADHNTLTDRSQDTQTPVTFAPPVVVPTPTVTANKTTNLVAGDTITVSGTGFQGAAAGTGIYYGIVQDDQFSTTNSAAWITTAFVTPAQIVDGSWTGSISATALKGTSNCYVNACSIRTVMAHGSTDRTQDTRTPIAFAPLPPANAVVDAPEIENAASVHSSSDSGLPIAPLAIGGAIAAGLAVTALRRRV</sequence>
<dbReference type="KEGG" id="req:REQ_18810"/>